<dbReference type="AlphaFoldDB" id="A0A7Y9ZBR1"/>
<protein>
    <submittedName>
        <fullName evidence="2">Nucleoside-diphosphate-sugar epimerase</fullName>
    </submittedName>
</protein>
<keyword evidence="3" id="KW-1185">Reference proteome</keyword>
<dbReference type="Proteomes" id="UP000547973">
    <property type="component" value="Unassembled WGS sequence"/>
</dbReference>
<dbReference type="Pfam" id="PF01370">
    <property type="entry name" value="Epimerase"/>
    <property type="match status" value="1"/>
</dbReference>
<reference evidence="2 3" key="1">
    <citation type="submission" date="2020-07" db="EMBL/GenBank/DDBJ databases">
        <title>Sequencing the genomes of 1000 actinobacteria strains.</title>
        <authorList>
            <person name="Klenk H.-P."/>
        </authorList>
    </citation>
    <scope>NUCLEOTIDE SEQUENCE [LARGE SCALE GENOMIC DNA]</scope>
    <source>
        <strain evidence="2 3">DSM 19970</strain>
    </source>
</reference>
<name>A0A7Y9ZBR1_9MICO</name>
<accession>A0A7Y9ZBR1</accession>
<dbReference type="RefSeq" id="WP_062074266.1">
    <property type="nucleotide sequence ID" value="NZ_BBRC01000002.1"/>
</dbReference>
<dbReference type="OrthoDB" id="7181637at2"/>
<evidence type="ECO:0000313" key="2">
    <source>
        <dbReference type="EMBL" id="NYI42444.1"/>
    </source>
</evidence>
<dbReference type="Gene3D" id="3.40.50.720">
    <property type="entry name" value="NAD(P)-binding Rossmann-like Domain"/>
    <property type="match status" value="1"/>
</dbReference>
<gene>
    <name evidence="2" type="ORF">BKA03_002563</name>
</gene>
<organism evidence="2 3">
    <name type="scientific">Demequina lutea</name>
    <dbReference type="NCBI Taxonomy" id="431489"/>
    <lineage>
        <taxon>Bacteria</taxon>
        <taxon>Bacillati</taxon>
        <taxon>Actinomycetota</taxon>
        <taxon>Actinomycetes</taxon>
        <taxon>Micrococcales</taxon>
        <taxon>Demequinaceae</taxon>
        <taxon>Demequina</taxon>
    </lineage>
</organism>
<feature type="domain" description="NAD-dependent epimerase/dehydratase" evidence="1">
    <location>
        <begin position="23"/>
        <end position="230"/>
    </location>
</feature>
<dbReference type="EMBL" id="JACBZO010000001">
    <property type="protein sequence ID" value="NYI42444.1"/>
    <property type="molecule type" value="Genomic_DNA"/>
</dbReference>
<evidence type="ECO:0000259" key="1">
    <source>
        <dbReference type="Pfam" id="PF01370"/>
    </source>
</evidence>
<evidence type="ECO:0000313" key="3">
    <source>
        <dbReference type="Proteomes" id="UP000547973"/>
    </source>
</evidence>
<dbReference type="InterPro" id="IPR036291">
    <property type="entry name" value="NAD(P)-bd_dom_sf"/>
</dbReference>
<proteinExistence type="predicted"/>
<dbReference type="SUPFAM" id="SSF51735">
    <property type="entry name" value="NAD(P)-binding Rossmann-fold domains"/>
    <property type="match status" value="1"/>
</dbReference>
<comment type="caution">
    <text evidence="2">The sequence shown here is derived from an EMBL/GenBank/DDBJ whole genome shotgun (WGS) entry which is preliminary data.</text>
</comment>
<dbReference type="InterPro" id="IPR001509">
    <property type="entry name" value="Epimerase_deHydtase"/>
</dbReference>
<sequence length="311" mass="33059">MTQLTHAVARDLWSRSLDADDRVLVLGASGWFGRTAVALLADVRCPTFFIASTSKQIMVGGVQALCEPWDERAVRAFAPTVVLDFAFLTRDVVATMPLADYVAANEALTSKLLAAAGLPSVRRIVTISSGAAVYPDDALLHPMDANPYGWLKRHAEDALAELAESRSLCAVVARAWSVSGAFVQKPASYALSDMITQANRGAIHIRATRPVYRRYVSVEDLLAVALASATTPGVLTIDSGGPLLEMGELAHVVARVVNPSATITRAEPDGSDPDRYYAASESWNGACRASGHTPNDIEGQVTIAAAGLRGR</sequence>